<evidence type="ECO:0000313" key="5">
    <source>
        <dbReference type="Proteomes" id="UP001347796"/>
    </source>
</evidence>
<dbReference type="Gene3D" id="3.50.50.60">
    <property type="entry name" value="FAD/NAD(P)-binding domain"/>
    <property type="match status" value="1"/>
</dbReference>
<evidence type="ECO:0000256" key="1">
    <source>
        <dbReference type="SAM" id="MobiDB-lite"/>
    </source>
</evidence>
<dbReference type="SUPFAM" id="SSF51905">
    <property type="entry name" value="FAD/NAD(P)-binding domain"/>
    <property type="match status" value="1"/>
</dbReference>
<dbReference type="PANTHER" id="PTHR21178">
    <property type="entry name" value="CILIA- AND FLAGELLA-ASSOCIATED PROTEIN 61"/>
    <property type="match status" value="1"/>
</dbReference>
<feature type="domain" description="CFAP61 dimerisation" evidence="3">
    <location>
        <begin position="1079"/>
        <end position="1197"/>
    </location>
</feature>
<evidence type="ECO:0000259" key="3">
    <source>
        <dbReference type="Pfam" id="PF23150"/>
    </source>
</evidence>
<dbReference type="InterPro" id="IPR056299">
    <property type="entry name" value="CFAP61_dimer"/>
</dbReference>
<proteinExistence type="predicted"/>
<feature type="compositionally biased region" description="Low complexity" evidence="1">
    <location>
        <begin position="354"/>
        <end position="365"/>
    </location>
</feature>
<dbReference type="SUPFAM" id="SSF55729">
    <property type="entry name" value="Acyl-CoA N-acyltransferases (Nat)"/>
    <property type="match status" value="2"/>
</dbReference>
<dbReference type="EMBL" id="JAZGQO010000010">
    <property type="protein sequence ID" value="KAK6176372.1"/>
    <property type="molecule type" value="Genomic_DNA"/>
</dbReference>
<keyword evidence="5" id="KW-1185">Reference proteome</keyword>
<dbReference type="InterPro" id="IPR016181">
    <property type="entry name" value="Acyl_CoA_acyltransferase"/>
</dbReference>
<dbReference type="Gene3D" id="3.40.630.30">
    <property type="match status" value="1"/>
</dbReference>
<protein>
    <recommendedName>
        <fullName evidence="6">Cilia- and flagella-associated protein 61 N-terminal domain-containing protein</fullName>
    </recommendedName>
</protein>
<dbReference type="InterPro" id="IPR032151">
    <property type="entry name" value="CFAP61_N"/>
</dbReference>
<feature type="region of interest" description="Disordered" evidence="1">
    <location>
        <begin position="308"/>
        <end position="403"/>
    </location>
</feature>
<feature type="compositionally biased region" description="Basic and acidic residues" evidence="1">
    <location>
        <begin position="318"/>
        <end position="350"/>
    </location>
</feature>
<evidence type="ECO:0000313" key="4">
    <source>
        <dbReference type="EMBL" id="KAK6176372.1"/>
    </source>
</evidence>
<name>A0AAN8JF58_PATCE</name>
<dbReference type="InterPro" id="IPR038884">
    <property type="entry name" value="CFAP61"/>
</dbReference>
<gene>
    <name evidence="4" type="ORF">SNE40_014672</name>
</gene>
<dbReference type="Pfam" id="PF16092">
    <property type="entry name" value="CFAP61_N"/>
    <property type="match status" value="1"/>
</dbReference>
<dbReference type="PANTHER" id="PTHR21178:SF8">
    <property type="entry name" value="CILIA- AND FLAGELLA-ASSOCIATED PROTEIN 61"/>
    <property type="match status" value="1"/>
</dbReference>
<evidence type="ECO:0008006" key="6">
    <source>
        <dbReference type="Google" id="ProtNLM"/>
    </source>
</evidence>
<feature type="region of interest" description="Disordered" evidence="1">
    <location>
        <begin position="1"/>
        <end position="31"/>
    </location>
</feature>
<feature type="domain" description="Cilia- and flagella-associated protein 61 N-terminal" evidence="2">
    <location>
        <begin position="34"/>
        <end position="286"/>
    </location>
</feature>
<sequence length="1283" mass="145174">MSVKSETLSSRGGQVVSGTSTASERPSSQQVINARRTESLDAPHIVKLLQTSTNELFGRVDIVNVIEKAVLAITLTNEHEEILGHAAFYDYPNLDCVDEASWESWLNDNYEGSKCMALNTLFIHLFVAKSDYSHGCAKEIIRTAFTAVPDIHFLLLVVPNGTFPDPALADIFQPMTRLEGAAHKSESTVFVCNRHDHVPVLHVRNARVEDNDDLTPIFNRQSDMLKSIYGDFFLAELIEAQDEEMQCLVAEAEGTACGFVSLNNNVNYDLLNECFELAPFHGLRKPHENDELTLPQIEIPQITAVNTDPKISLSSSDVTKEATEESKDDTKKTDATDSNKTETEKSELNKTSRKSSSSSIKAASITPESLDGEGVSRNPSVSSMGSEAATLRSFKPDGNDTVPGTMYTMSGQATSPKPLFQTNKRFVPTYKGLPNAFAVQLFCIDERYEMRSMDFLFKAFSLFPDYDFCVITVPHLVPEFPLLQGFVRVTPRSPSILSQELYIFNKSGLLKNFNIRTACTKDVEPVEELVKSLDCHTDLLDDFKQFRTARRDPDGKEMQVFVAECLEQIVGVCIIRREEDIEYIRSHYNIEDFIYYNHHRRQDHGHLHHFALNPIFSHMSKHFLKEVLRLGHKTCLYFPLYPPYTDKQLVAKHTMICSLKDLVPVRSRQQIIYPLKELGENAPSERVLKQNQTYALAHINRKLTLEPKVTINARIVVVGASDVGVSFLETLAYCPHLRFNNVTLISPHGLPGEMDPNLVKHEVLSKSHPRSQSEDIWSFLRTWINVVYGKMTGIDRTKKRVVVDKNCVVPYDHLIICTGQQYQVPCPTEASLRHGVTNRELPNSPDRRFMGSQPANLFLVNDNYDSLSVLHKIETKYVNNESKILLYGNNLDTYTCIQSLLQLGIKGSNLLLVAPPIAYDVTCFNNKTVEKCIGEVLKENGVQIHENYLLAEWTMTDAGELSSASFTSDDTPLTIECDAFLSFYKKTVDLSAFKAINDSCLVFDGKLVVDSSFHTNDVAIRGAGTLTKYQRKYHADKWTHANFNSKEIGTALASEILKLFDPTLEQQSNPMEEQLNLIPVYGAPKVQTAILPGGYHYLHVKKPSLDVPLEIQMQNEDYGQELVTGTLADGNYFRLHINLYNSIETITCLSKTEIPCSNLLSLFGIHQKYLNNLLSRFKESLITDFYSFFSESWCQAIFHDRFMDLRDELRELLITSPEEGKETLEDHIRRLIDEEMSLSKSQQEELNEVYKSSGAKRAVETRLLNFISYNYYHLPMYTKPGMV</sequence>
<dbReference type="Pfam" id="PF23150">
    <property type="entry name" value="CFAP61_dimer"/>
    <property type="match status" value="1"/>
</dbReference>
<reference evidence="4 5" key="1">
    <citation type="submission" date="2024-01" db="EMBL/GenBank/DDBJ databases">
        <title>The genome of the rayed Mediterranean limpet Patella caerulea (Linnaeus, 1758).</title>
        <authorList>
            <person name="Anh-Thu Weber A."/>
            <person name="Halstead-Nussloch G."/>
        </authorList>
    </citation>
    <scope>NUCLEOTIDE SEQUENCE [LARGE SCALE GENOMIC DNA]</scope>
    <source>
        <strain evidence="4">AATW-2023a</strain>
        <tissue evidence="4">Whole specimen</tissue>
    </source>
</reference>
<organism evidence="4 5">
    <name type="scientific">Patella caerulea</name>
    <name type="common">Rayed Mediterranean limpet</name>
    <dbReference type="NCBI Taxonomy" id="87958"/>
    <lineage>
        <taxon>Eukaryota</taxon>
        <taxon>Metazoa</taxon>
        <taxon>Spiralia</taxon>
        <taxon>Lophotrochozoa</taxon>
        <taxon>Mollusca</taxon>
        <taxon>Gastropoda</taxon>
        <taxon>Patellogastropoda</taxon>
        <taxon>Patelloidea</taxon>
        <taxon>Patellidae</taxon>
        <taxon>Patella</taxon>
    </lineage>
</organism>
<comment type="caution">
    <text evidence="4">The sequence shown here is derived from an EMBL/GenBank/DDBJ whole genome shotgun (WGS) entry which is preliminary data.</text>
</comment>
<dbReference type="InterPro" id="IPR036188">
    <property type="entry name" value="FAD/NAD-bd_sf"/>
</dbReference>
<evidence type="ECO:0000259" key="2">
    <source>
        <dbReference type="Pfam" id="PF16092"/>
    </source>
</evidence>
<accession>A0AAN8JF58</accession>
<dbReference type="Proteomes" id="UP001347796">
    <property type="component" value="Unassembled WGS sequence"/>
</dbReference>